<dbReference type="Proteomes" id="UP000766246">
    <property type="component" value="Unassembled WGS sequence"/>
</dbReference>
<dbReference type="AlphaFoldDB" id="A0A927UAQ1"/>
<protein>
    <submittedName>
        <fullName evidence="1">Uncharacterized protein</fullName>
    </submittedName>
</protein>
<sequence length="139" mass="16430">MHTLLSGKMTIYKDDEFYVNSDKEKGIYIYTWNKDIVDDSFIQISSDKGTKYKKYVQRSEIGEIYEFNKRFKYKGSDININTTKQGKYFIFTYDSEIATKLGLNGEPIDRPGVMWYHAIIDKDDKDLEYVGEDRRKISL</sequence>
<comment type="caution">
    <text evidence="1">The sequence shown here is derived from an EMBL/GenBank/DDBJ whole genome shotgun (WGS) entry which is preliminary data.</text>
</comment>
<gene>
    <name evidence="1" type="ORF">E7272_04370</name>
</gene>
<proteinExistence type="predicted"/>
<reference evidence="1" key="1">
    <citation type="submission" date="2019-04" db="EMBL/GenBank/DDBJ databases">
        <title>Evolution of Biomass-Degrading Anaerobic Consortia Revealed by Metagenomics.</title>
        <authorList>
            <person name="Peng X."/>
        </authorList>
    </citation>
    <scope>NUCLEOTIDE SEQUENCE</scope>
    <source>
        <strain evidence="1">SIG311</strain>
    </source>
</reference>
<accession>A0A927UAQ1</accession>
<evidence type="ECO:0000313" key="1">
    <source>
        <dbReference type="EMBL" id="MBE5919060.1"/>
    </source>
</evidence>
<dbReference type="EMBL" id="SVER01000009">
    <property type="protein sequence ID" value="MBE5919060.1"/>
    <property type="molecule type" value="Genomic_DNA"/>
</dbReference>
<organism evidence="1 2">
    <name type="scientific">Pseudobutyrivibrio ruminis</name>
    <dbReference type="NCBI Taxonomy" id="46206"/>
    <lineage>
        <taxon>Bacteria</taxon>
        <taxon>Bacillati</taxon>
        <taxon>Bacillota</taxon>
        <taxon>Clostridia</taxon>
        <taxon>Lachnospirales</taxon>
        <taxon>Lachnospiraceae</taxon>
        <taxon>Pseudobutyrivibrio</taxon>
    </lineage>
</organism>
<name>A0A927UAQ1_9FIRM</name>
<evidence type="ECO:0000313" key="2">
    <source>
        <dbReference type="Proteomes" id="UP000766246"/>
    </source>
</evidence>